<gene>
    <name evidence="8" type="ORF">GCM10010964_30090</name>
</gene>
<dbReference type="InterPro" id="IPR000700">
    <property type="entry name" value="PAS-assoc_C"/>
</dbReference>
<evidence type="ECO:0000256" key="3">
    <source>
        <dbReference type="ARBA" id="ARBA00022553"/>
    </source>
</evidence>
<dbReference type="PROSITE" id="PS50113">
    <property type="entry name" value="PAC"/>
    <property type="match status" value="1"/>
</dbReference>
<dbReference type="SUPFAM" id="SSF55874">
    <property type="entry name" value="ATPase domain of HSP90 chaperone/DNA topoisomerase II/histidine kinase"/>
    <property type="match status" value="1"/>
</dbReference>
<feature type="region of interest" description="Disordered" evidence="4">
    <location>
        <begin position="1"/>
        <end position="24"/>
    </location>
</feature>
<protein>
    <recommendedName>
        <fullName evidence="2">histidine kinase</fullName>
        <ecNumber evidence="2">2.7.13.3</ecNumber>
    </recommendedName>
</protein>
<feature type="region of interest" description="Disordered" evidence="4">
    <location>
        <begin position="426"/>
        <end position="446"/>
    </location>
</feature>
<dbReference type="SMART" id="SM00086">
    <property type="entry name" value="PAC"/>
    <property type="match status" value="1"/>
</dbReference>
<comment type="catalytic activity">
    <reaction evidence="1">
        <text>ATP + protein L-histidine = ADP + protein N-phospho-L-histidine.</text>
        <dbReference type="EC" id="2.7.13.3"/>
    </reaction>
</comment>
<dbReference type="SMART" id="SM00388">
    <property type="entry name" value="HisKA"/>
    <property type="match status" value="1"/>
</dbReference>
<dbReference type="InterPro" id="IPR005467">
    <property type="entry name" value="His_kinase_dom"/>
</dbReference>
<accession>A0A8J2ZD64</accession>
<dbReference type="InterPro" id="IPR036097">
    <property type="entry name" value="HisK_dim/P_sf"/>
</dbReference>
<dbReference type="EC" id="2.7.13.3" evidence="2"/>
<evidence type="ECO:0000259" key="5">
    <source>
        <dbReference type="PROSITE" id="PS50109"/>
    </source>
</evidence>
<dbReference type="SUPFAM" id="SSF47384">
    <property type="entry name" value="Homodimeric domain of signal transducing histidine kinase"/>
    <property type="match status" value="1"/>
</dbReference>
<comment type="caution">
    <text evidence="8">The sequence shown here is derived from an EMBL/GenBank/DDBJ whole genome shotgun (WGS) entry which is preliminary data.</text>
</comment>
<dbReference type="InterPro" id="IPR000014">
    <property type="entry name" value="PAS"/>
</dbReference>
<evidence type="ECO:0000313" key="9">
    <source>
        <dbReference type="Proteomes" id="UP000597507"/>
    </source>
</evidence>
<dbReference type="Gene3D" id="1.10.287.130">
    <property type="match status" value="1"/>
</dbReference>
<keyword evidence="9" id="KW-1185">Reference proteome</keyword>
<evidence type="ECO:0000259" key="7">
    <source>
        <dbReference type="PROSITE" id="PS50113"/>
    </source>
</evidence>
<dbReference type="InterPro" id="IPR035965">
    <property type="entry name" value="PAS-like_dom_sf"/>
</dbReference>
<dbReference type="CDD" id="cd00082">
    <property type="entry name" value="HisKA"/>
    <property type="match status" value="1"/>
</dbReference>
<sequence>MNEVPLAAANRTGSLPEPAADAPGIPPGAPCLHPPIRDVPVPMHAVTPDGRLIEVSEDWVRLFGVSREAALGRCFSDFLDPPSAARYRAAAAEGRDDPPRPGEPAADEVREAEYRVLARSGAHRDVILRERPERDAGGRLLCRLGVLVDVTERNRTEQARWHARKMEALGRLTTGIAHDFNNLLQVIFGNLRLLERRLAEGAAGEALRLPISGALLAAQRGGRLTHQLLAFARRGHLDPATVDVNARLGGPTGALLRHALGGRTRLALRLEEGLWPARVDPSQLDVALLNLAVNAREAMAGRDGGTLVVETAGVRLRPGDDRLVDGAHAAAREATGAGLAGPAEEPLAPGDYVRIAVTDTGPGMPPEVLAHAFEPFFTTKEVGEGSGLGLSQVHGFARQSGGAVRIRSAPGEGTTVYLYLPRADTAPGRAAAGDASGEAPRARAKP</sequence>
<reference evidence="8 9" key="1">
    <citation type="journal article" date="2014" name="Int. J. Syst. Evol. Microbiol.">
        <title>Complete genome sequence of Corynebacterium casei LMG S-19264T (=DSM 44701T), isolated from a smear-ripened cheese.</title>
        <authorList>
            <consortium name="US DOE Joint Genome Institute (JGI-PGF)"/>
            <person name="Walter F."/>
            <person name="Albersmeier A."/>
            <person name="Kalinowski J."/>
            <person name="Ruckert C."/>
        </authorList>
    </citation>
    <scope>NUCLEOTIDE SEQUENCE [LARGE SCALE GENOMIC DNA]</scope>
    <source>
        <strain evidence="8 9">CGMCC 1.16330</strain>
    </source>
</reference>
<dbReference type="PANTHER" id="PTHR43065">
    <property type="entry name" value="SENSOR HISTIDINE KINASE"/>
    <property type="match status" value="1"/>
</dbReference>
<feature type="domain" description="Histidine kinase" evidence="5">
    <location>
        <begin position="175"/>
        <end position="424"/>
    </location>
</feature>
<evidence type="ECO:0000256" key="2">
    <source>
        <dbReference type="ARBA" id="ARBA00012438"/>
    </source>
</evidence>
<evidence type="ECO:0000259" key="6">
    <source>
        <dbReference type="PROSITE" id="PS50112"/>
    </source>
</evidence>
<dbReference type="InterPro" id="IPR004358">
    <property type="entry name" value="Sig_transdc_His_kin-like_C"/>
</dbReference>
<dbReference type="Pfam" id="PF13426">
    <property type="entry name" value="PAS_9"/>
    <property type="match status" value="1"/>
</dbReference>
<dbReference type="PRINTS" id="PR00344">
    <property type="entry name" value="BCTRLSENSOR"/>
</dbReference>
<dbReference type="NCBIfam" id="TIGR00229">
    <property type="entry name" value="sensory_box"/>
    <property type="match status" value="1"/>
</dbReference>
<dbReference type="GO" id="GO:0000155">
    <property type="term" value="F:phosphorelay sensor kinase activity"/>
    <property type="evidence" value="ECO:0007669"/>
    <property type="project" value="InterPro"/>
</dbReference>
<dbReference type="EMBL" id="BMKS01000009">
    <property type="protein sequence ID" value="GGG40447.1"/>
    <property type="molecule type" value="Genomic_DNA"/>
</dbReference>
<dbReference type="PROSITE" id="PS50109">
    <property type="entry name" value="HIS_KIN"/>
    <property type="match status" value="1"/>
</dbReference>
<dbReference type="SMART" id="SM00387">
    <property type="entry name" value="HATPase_c"/>
    <property type="match status" value="1"/>
</dbReference>
<name>A0A8J2ZD64_9PROT</name>
<dbReference type="SUPFAM" id="SSF55785">
    <property type="entry name" value="PYP-like sensor domain (PAS domain)"/>
    <property type="match status" value="1"/>
</dbReference>
<feature type="domain" description="PAC" evidence="7">
    <location>
        <begin position="110"/>
        <end position="162"/>
    </location>
</feature>
<dbReference type="Proteomes" id="UP000597507">
    <property type="component" value="Unassembled WGS sequence"/>
</dbReference>
<organism evidence="8 9">
    <name type="scientific">Caldovatus sediminis</name>
    <dbReference type="NCBI Taxonomy" id="2041189"/>
    <lineage>
        <taxon>Bacteria</taxon>
        <taxon>Pseudomonadati</taxon>
        <taxon>Pseudomonadota</taxon>
        <taxon>Alphaproteobacteria</taxon>
        <taxon>Acetobacterales</taxon>
        <taxon>Roseomonadaceae</taxon>
        <taxon>Caldovatus</taxon>
    </lineage>
</organism>
<evidence type="ECO:0000256" key="1">
    <source>
        <dbReference type="ARBA" id="ARBA00000085"/>
    </source>
</evidence>
<dbReference type="InterPro" id="IPR036890">
    <property type="entry name" value="HATPase_C_sf"/>
</dbReference>
<dbReference type="Pfam" id="PF02518">
    <property type="entry name" value="HATPase_c"/>
    <property type="match status" value="1"/>
</dbReference>
<dbReference type="CDD" id="cd00130">
    <property type="entry name" value="PAS"/>
    <property type="match status" value="1"/>
</dbReference>
<evidence type="ECO:0000313" key="8">
    <source>
        <dbReference type="EMBL" id="GGG40447.1"/>
    </source>
</evidence>
<dbReference type="AlphaFoldDB" id="A0A8J2ZD64"/>
<feature type="region of interest" description="Disordered" evidence="4">
    <location>
        <begin position="89"/>
        <end position="109"/>
    </location>
</feature>
<keyword evidence="3" id="KW-0597">Phosphoprotein</keyword>
<feature type="domain" description="PAS" evidence="6">
    <location>
        <begin position="36"/>
        <end position="81"/>
    </location>
</feature>
<proteinExistence type="predicted"/>
<evidence type="ECO:0000256" key="4">
    <source>
        <dbReference type="SAM" id="MobiDB-lite"/>
    </source>
</evidence>
<dbReference type="PROSITE" id="PS50112">
    <property type="entry name" value="PAS"/>
    <property type="match status" value="1"/>
</dbReference>
<dbReference type="InterPro" id="IPR003594">
    <property type="entry name" value="HATPase_dom"/>
</dbReference>
<dbReference type="Gene3D" id="3.30.450.20">
    <property type="entry name" value="PAS domain"/>
    <property type="match status" value="1"/>
</dbReference>
<dbReference type="InterPro" id="IPR003661">
    <property type="entry name" value="HisK_dim/P_dom"/>
</dbReference>
<dbReference type="PANTHER" id="PTHR43065:SF49">
    <property type="entry name" value="HISTIDINE KINASE"/>
    <property type="match status" value="1"/>
</dbReference>
<dbReference type="Gene3D" id="3.30.565.10">
    <property type="entry name" value="Histidine kinase-like ATPase, C-terminal domain"/>
    <property type="match status" value="1"/>
</dbReference>
<dbReference type="InterPro" id="IPR001610">
    <property type="entry name" value="PAC"/>
</dbReference>